<name>A0A0F9MES4_9ZZZZ</name>
<organism evidence="1">
    <name type="scientific">marine sediment metagenome</name>
    <dbReference type="NCBI Taxonomy" id="412755"/>
    <lineage>
        <taxon>unclassified sequences</taxon>
        <taxon>metagenomes</taxon>
        <taxon>ecological metagenomes</taxon>
    </lineage>
</organism>
<proteinExistence type="predicted"/>
<sequence length="23" mass="2712">VIGNSQTFFEIHRETALSRSKKY</sequence>
<gene>
    <name evidence="1" type="ORF">LCGC14_1468850</name>
</gene>
<dbReference type="EMBL" id="LAZR01010309">
    <property type="protein sequence ID" value="KKM67657.1"/>
    <property type="molecule type" value="Genomic_DNA"/>
</dbReference>
<feature type="non-terminal residue" evidence="1">
    <location>
        <position position="1"/>
    </location>
</feature>
<dbReference type="AlphaFoldDB" id="A0A0F9MES4"/>
<reference evidence="1" key="1">
    <citation type="journal article" date="2015" name="Nature">
        <title>Complex archaea that bridge the gap between prokaryotes and eukaryotes.</title>
        <authorList>
            <person name="Spang A."/>
            <person name="Saw J.H."/>
            <person name="Jorgensen S.L."/>
            <person name="Zaremba-Niedzwiedzka K."/>
            <person name="Martijn J."/>
            <person name="Lind A.E."/>
            <person name="van Eijk R."/>
            <person name="Schleper C."/>
            <person name="Guy L."/>
            <person name="Ettema T.J."/>
        </authorList>
    </citation>
    <scope>NUCLEOTIDE SEQUENCE</scope>
</reference>
<evidence type="ECO:0000313" key="1">
    <source>
        <dbReference type="EMBL" id="KKM67657.1"/>
    </source>
</evidence>
<comment type="caution">
    <text evidence="1">The sequence shown here is derived from an EMBL/GenBank/DDBJ whole genome shotgun (WGS) entry which is preliminary data.</text>
</comment>
<accession>A0A0F9MES4</accession>
<protein>
    <submittedName>
        <fullName evidence="1">Uncharacterized protein</fullName>
    </submittedName>
</protein>